<keyword evidence="1" id="KW-0472">Membrane</keyword>
<dbReference type="RefSeq" id="XP_022475500.1">
    <property type="nucleotide sequence ID" value="XM_022617987.1"/>
</dbReference>
<evidence type="ECO:0000256" key="1">
    <source>
        <dbReference type="SAM" id="Phobius"/>
    </source>
</evidence>
<keyword evidence="1" id="KW-1133">Transmembrane helix</keyword>
<evidence type="ECO:0000313" key="3">
    <source>
        <dbReference type="Proteomes" id="UP000176998"/>
    </source>
</evidence>
<keyword evidence="1" id="KW-0812">Transmembrane</keyword>
<sequence>MLGICGWRFSLLVWRWLAMFFSPWGMVVFASSLLVLVEPLAFLEGAQRRRPPNCVPKSQLLGEPTFTVDVDVSRQSSSAAALLVEGKAGV</sequence>
<dbReference type="OrthoDB" id="10460062at2759"/>
<proteinExistence type="predicted"/>
<feature type="transmembrane region" description="Helical" evidence="1">
    <location>
        <begin position="20"/>
        <end position="43"/>
    </location>
</feature>
<name>A0A1G4BAC2_9PEZI</name>
<dbReference type="Proteomes" id="UP000176998">
    <property type="component" value="Unassembled WGS sequence"/>
</dbReference>
<dbReference type="AlphaFoldDB" id="A0A1G4BAC2"/>
<evidence type="ECO:0000313" key="2">
    <source>
        <dbReference type="EMBL" id="OHE98350.1"/>
    </source>
</evidence>
<accession>A0A1G4BAC2</accession>
<reference evidence="2 3" key="1">
    <citation type="submission" date="2016-09" db="EMBL/GenBank/DDBJ databases">
        <authorList>
            <person name="Capua I."/>
            <person name="De Benedictis P."/>
            <person name="Joannis T."/>
            <person name="Lombin L.H."/>
            <person name="Cattoli G."/>
        </authorList>
    </citation>
    <scope>NUCLEOTIDE SEQUENCE [LARGE SCALE GENOMIC DNA]</scope>
    <source>
        <strain evidence="2 3">IMI 309357</strain>
    </source>
</reference>
<dbReference type="GeneID" id="34559497"/>
<comment type="caution">
    <text evidence="2">The sequence shown here is derived from an EMBL/GenBank/DDBJ whole genome shotgun (WGS) entry which is preliminary data.</text>
</comment>
<protein>
    <submittedName>
        <fullName evidence="2">Uncharacterized protein</fullName>
    </submittedName>
</protein>
<keyword evidence="3" id="KW-1185">Reference proteome</keyword>
<organism evidence="2 3">
    <name type="scientific">Colletotrichum orchidophilum</name>
    <dbReference type="NCBI Taxonomy" id="1209926"/>
    <lineage>
        <taxon>Eukaryota</taxon>
        <taxon>Fungi</taxon>
        <taxon>Dikarya</taxon>
        <taxon>Ascomycota</taxon>
        <taxon>Pezizomycotina</taxon>
        <taxon>Sordariomycetes</taxon>
        <taxon>Hypocreomycetidae</taxon>
        <taxon>Glomerellales</taxon>
        <taxon>Glomerellaceae</taxon>
        <taxon>Colletotrichum</taxon>
    </lineage>
</organism>
<gene>
    <name evidence="2" type="ORF">CORC01_06346</name>
</gene>
<dbReference type="EMBL" id="MJBS01000047">
    <property type="protein sequence ID" value="OHE98350.1"/>
    <property type="molecule type" value="Genomic_DNA"/>
</dbReference>